<evidence type="ECO:0000256" key="4">
    <source>
        <dbReference type="ARBA" id="ARBA00014727"/>
    </source>
</evidence>
<evidence type="ECO:0000256" key="1">
    <source>
        <dbReference type="ARBA" id="ARBA00001928"/>
    </source>
</evidence>
<dbReference type="InterPro" id="IPR002724">
    <property type="entry name" value="Pyruvoyl-dep_arg_deCO2ase"/>
</dbReference>
<evidence type="ECO:0000256" key="3">
    <source>
        <dbReference type="ARBA" id="ARBA00012426"/>
    </source>
</evidence>
<dbReference type="STRING" id="592015.HMPREF1705_03287"/>
<dbReference type="InterPro" id="IPR016104">
    <property type="entry name" value="Pyr-dep_his/arg-deCO2ase"/>
</dbReference>
<evidence type="ECO:0000256" key="2">
    <source>
        <dbReference type="ARBA" id="ARBA00008611"/>
    </source>
</evidence>
<dbReference type="eggNOG" id="COG1945">
    <property type="taxonomic scope" value="Bacteria"/>
</dbReference>
<comment type="caution">
    <text evidence="9">The sequence shown here is derived from an EMBL/GenBank/DDBJ whole genome shotgun (WGS) entry which is preliminary data.</text>
</comment>
<reference evidence="10" key="1">
    <citation type="submission" date="2012-09" db="EMBL/GenBank/DDBJ databases">
        <authorList>
            <person name="Weinstock G."/>
            <person name="Sodergren E."/>
            <person name="Clifton S."/>
            <person name="Fulton L."/>
            <person name="Fulton B."/>
            <person name="Courtney L."/>
            <person name="Fronick C."/>
            <person name="Harrison M."/>
            <person name="Strong C."/>
            <person name="Farmer C."/>
            <person name="Delehaunty K."/>
            <person name="Markovic C."/>
            <person name="Hall O."/>
            <person name="Minx P."/>
            <person name="Tomlinson C."/>
            <person name="Mitreva M."/>
            <person name="Nelson J."/>
            <person name="Hou S."/>
            <person name="Wollam A."/>
            <person name="Pepin K.H."/>
            <person name="Johnson M."/>
            <person name="Bhonagiri V."/>
            <person name="Nash W.E."/>
            <person name="Suruliraj S."/>
            <person name="Warren W."/>
            <person name="Chinwalla A."/>
            <person name="Mardis E.R."/>
            <person name="Wilson R.K."/>
        </authorList>
    </citation>
    <scope>NUCLEOTIDE SEQUENCE [LARGE SCALE GENOMIC DNA]</scope>
    <source>
        <strain evidence="10">OS1</strain>
    </source>
</reference>
<dbReference type="InterPro" id="IPR016105">
    <property type="entry name" value="Pyr-dep_his/arg-deCO2ase_sand"/>
</dbReference>
<dbReference type="Gene3D" id="3.30.60.30">
    <property type="match status" value="1"/>
</dbReference>
<dbReference type="EMBL" id="ACJX03000001">
    <property type="protein sequence ID" value="KRT36022.1"/>
    <property type="molecule type" value="Genomic_DNA"/>
</dbReference>
<dbReference type="EC" id="4.1.1.19" evidence="3"/>
<dbReference type="SFLD" id="SFLDG01170">
    <property type="entry name" value="Pyruvoyl-dependent_arginine_de"/>
    <property type="match status" value="1"/>
</dbReference>
<dbReference type="RefSeq" id="WP_009201280.1">
    <property type="nucleotide sequence ID" value="NZ_ACJX03000001.1"/>
</dbReference>
<dbReference type="OrthoDB" id="9783061at2"/>
<dbReference type="Gene3D" id="3.50.20.10">
    <property type="entry name" value="Pyruvoyl-Dependent Histidine Decarboxylase, subunit B"/>
    <property type="match status" value="1"/>
</dbReference>
<dbReference type="SUPFAM" id="SSF56271">
    <property type="entry name" value="Pyruvoyl-dependent histidine and arginine decarboxylases"/>
    <property type="match status" value="1"/>
</dbReference>
<dbReference type="PIRSF" id="PIRSF005216">
    <property type="entry name" value="Pyruvoyl-dep_arg_deCO2ase"/>
    <property type="match status" value="1"/>
</dbReference>
<dbReference type="GO" id="GO:0008792">
    <property type="term" value="F:arginine decarboxylase activity"/>
    <property type="evidence" value="ECO:0007669"/>
    <property type="project" value="UniProtKB-EC"/>
</dbReference>
<keyword evidence="10" id="KW-1185">Reference proteome</keyword>
<accession>A0A0T5XCD2</accession>
<comment type="cofactor">
    <cofactor evidence="1">
        <name>pyruvate</name>
        <dbReference type="ChEBI" id="CHEBI:15361"/>
    </cofactor>
</comment>
<evidence type="ECO:0000313" key="9">
    <source>
        <dbReference type="EMBL" id="KRT36022.1"/>
    </source>
</evidence>
<evidence type="ECO:0000256" key="8">
    <source>
        <dbReference type="ARBA" id="ARBA00049309"/>
    </source>
</evidence>
<dbReference type="AlphaFoldDB" id="A0A0T5XCD2"/>
<organism evidence="9 10">
    <name type="scientific">Acetomicrobium hydrogeniformans ATCC BAA-1850</name>
    <dbReference type="NCBI Taxonomy" id="592015"/>
    <lineage>
        <taxon>Bacteria</taxon>
        <taxon>Thermotogati</taxon>
        <taxon>Synergistota</taxon>
        <taxon>Synergistia</taxon>
        <taxon>Synergistales</taxon>
        <taxon>Acetomicrobiaceae</taxon>
        <taxon>Acetomicrobium</taxon>
    </lineage>
</organism>
<dbReference type="NCBIfam" id="TIGR00286">
    <property type="entry name" value="pyruvoyl-dependent arginine decarboxylase"/>
    <property type="match status" value="1"/>
</dbReference>
<dbReference type="GO" id="GO:0006527">
    <property type="term" value="P:L-arginine catabolic process"/>
    <property type="evidence" value="ECO:0007669"/>
    <property type="project" value="InterPro"/>
</dbReference>
<keyword evidence="5" id="KW-0210">Decarboxylase</keyword>
<comment type="catalytic activity">
    <reaction evidence="8">
        <text>L-arginine + H(+) = agmatine + CO2</text>
        <dbReference type="Rhea" id="RHEA:17641"/>
        <dbReference type="ChEBI" id="CHEBI:15378"/>
        <dbReference type="ChEBI" id="CHEBI:16526"/>
        <dbReference type="ChEBI" id="CHEBI:32682"/>
        <dbReference type="ChEBI" id="CHEBI:58145"/>
        <dbReference type="EC" id="4.1.1.19"/>
    </reaction>
</comment>
<dbReference type="SFLD" id="SFLDS00055">
    <property type="entry name" value="Pyruvoyl-Dependent_Histidine/A"/>
    <property type="match status" value="1"/>
</dbReference>
<sequence>MLPIPTKFTLVVGHGEGDKKLTAFDAALLDAGIGNMNLLRVSSVLPPKCAFENVFKLPAGSLLPIAYGSLTSDVPGEIISAAIGVGIPEDPSSFGMIMEFSGFCTKDEAALKVEEMVREAFAMRSLALKEVKVKSIEHKVERCGSVIAACPLFYETTGGGY</sequence>
<name>A0A0T5XCD2_9BACT</name>
<proteinExistence type="inferred from homology"/>
<evidence type="ECO:0000313" key="10">
    <source>
        <dbReference type="Proteomes" id="UP000005273"/>
    </source>
</evidence>
<protein>
    <recommendedName>
        <fullName evidence="4">Pyruvoyl-dependent arginine decarboxylase AaxB</fullName>
        <ecNumber evidence="3">4.1.1.19</ecNumber>
    </recommendedName>
</protein>
<keyword evidence="6" id="KW-0456">Lyase</keyword>
<dbReference type="PANTHER" id="PTHR40438:SF1">
    <property type="entry name" value="PYRUVOYL-DEPENDENT ARGININE DECARBOXYLASE"/>
    <property type="match status" value="1"/>
</dbReference>
<evidence type="ECO:0000256" key="7">
    <source>
        <dbReference type="ARBA" id="ARBA00023317"/>
    </source>
</evidence>
<gene>
    <name evidence="9" type="ORF">HMPREF1705_03287</name>
</gene>
<dbReference type="HAMAP" id="MF_01404">
    <property type="entry name" value="PvlArgDC"/>
    <property type="match status" value="1"/>
</dbReference>
<dbReference type="PANTHER" id="PTHR40438">
    <property type="entry name" value="PYRUVOYL-DEPENDENT ARGININE DECARBOXYLASE"/>
    <property type="match status" value="1"/>
</dbReference>
<dbReference type="Proteomes" id="UP000005273">
    <property type="component" value="Unassembled WGS sequence"/>
</dbReference>
<keyword evidence="7" id="KW-0670">Pyruvate</keyword>
<evidence type="ECO:0000256" key="6">
    <source>
        <dbReference type="ARBA" id="ARBA00023239"/>
    </source>
</evidence>
<comment type="similarity">
    <text evidence="2">Belongs to the pyruvoyl-dependent arginine decarboxylase family.</text>
</comment>
<evidence type="ECO:0000256" key="5">
    <source>
        <dbReference type="ARBA" id="ARBA00022793"/>
    </source>
</evidence>
<dbReference type="Pfam" id="PF01862">
    <property type="entry name" value="PvlArgDC"/>
    <property type="match status" value="1"/>
</dbReference>
<dbReference type="SFLD" id="SFLDF00471">
    <property type="entry name" value="Pyruvoyl-dependent_arginine_de"/>
    <property type="match status" value="1"/>
</dbReference>